<evidence type="ECO:0000256" key="17">
    <source>
        <dbReference type="ARBA" id="ARBA00030571"/>
    </source>
</evidence>
<keyword evidence="11 21" id="KW-0808">Transferase</keyword>
<dbReference type="PANTHER" id="PTHR34848:SF1">
    <property type="entry name" value="BIFUNCTIONAL ADENOSYLCOBALAMIN BIOSYNTHESIS PROTEIN COBU"/>
    <property type="match status" value="1"/>
</dbReference>
<dbReference type="UniPathway" id="UPA00148">
    <property type="reaction ID" value="UER00236"/>
</dbReference>
<feature type="binding site" evidence="19">
    <location>
        <begin position="14"/>
        <end position="21"/>
    </location>
    <ligand>
        <name>GTP</name>
        <dbReference type="ChEBI" id="CHEBI:37565"/>
    </ligand>
</feature>
<dbReference type="GO" id="GO:0005525">
    <property type="term" value="F:GTP binding"/>
    <property type="evidence" value="ECO:0007669"/>
    <property type="project" value="UniProtKB-KW"/>
</dbReference>
<evidence type="ECO:0000256" key="10">
    <source>
        <dbReference type="ARBA" id="ARBA00022573"/>
    </source>
</evidence>
<comment type="pathway">
    <text evidence="6">Cofactor biosynthesis; adenosylcobalamin biosynthesis; adenosylcobalamin from cob(II)yrinate a,c-diamide: step 5/7.</text>
</comment>
<dbReference type="EC" id="2.7.7.62" evidence="9"/>
<comment type="catalytic activity">
    <reaction evidence="3">
        <text>adenosylcob(III)inamide + GTP = adenosylcob(III)inamide phosphate + GDP + H(+)</text>
        <dbReference type="Rhea" id="RHEA:15765"/>
        <dbReference type="ChEBI" id="CHEBI:2480"/>
        <dbReference type="ChEBI" id="CHEBI:15378"/>
        <dbReference type="ChEBI" id="CHEBI:37565"/>
        <dbReference type="ChEBI" id="CHEBI:58189"/>
        <dbReference type="ChEBI" id="CHEBI:58502"/>
        <dbReference type="EC" id="2.7.1.156"/>
    </reaction>
</comment>
<evidence type="ECO:0000256" key="3">
    <source>
        <dbReference type="ARBA" id="ARBA00001522"/>
    </source>
</evidence>
<evidence type="ECO:0000256" key="8">
    <source>
        <dbReference type="ARBA" id="ARBA00012016"/>
    </source>
</evidence>
<evidence type="ECO:0000256" key="19">
    <source>
        <dbReference type="PIRSR" id="PIRSR006135-2"/>
    </source>
</evidence>
<reference evidence="21 22" key="1">
    <citation type="submission" date="2016-10" db="EMBL/GenBank/DDBJ databases">
        <authorList>
            <person name="de Groot N.N."/>
        </authorList>
    </citation>
    <scope>NUCLEOTIDE SEQUENCE [LARGE SCALE GENOMIC DNA]</scope>
    <source>
        <strain evidence="21 22">Z108</strain>
    </source>
</reference>
<evidence type="ECO:0000256" key="9">
    <source>
        <dbReference type="ARBA" id="ARBA00012523"/>
    </source>
</evidence>
<comment type="catalytic activity">
    <reaction evidence="2">
        <text>adenosylcob(III)inamide phosphate + GTP + H(+) = adenosylcob(III)inamide-GDP + diphosphate</text>
        <dbReference type="Rhea" id="RHEA:22712"/>
        <dbReference type="ChEBI" id="CHEBI:15378"/>
        <dbReference type="ChEBI" id="CHEBI:33019"/>
        <dbReference type="ChEBI" id="CHEBI:37565"/>
        <dbReference type="ChEBI" id="CHEBI:58502"/>
        <dbReference type="ChEBI" id="CHEBI:60487"/>
        <dbReference type="EC" id="2.7.7.62"/>
    </reaction>
</comment>
<dbReference type="GO" id="GO:0009236">
    <property type="term" value="P:cobalamin biosynthetic process"/>
    <property type="evidence" value="ECO:0007669"/>
    <property type="project" value="UniProtKB-UniPathway"/>
</dbReference>
<comment type="similarity">
    <text evidence="7">Belongs to the CobU/CobP family.</text>
</comment>
<keyword evidence="21" id="KW-0548">Nucleotidyltransferase</keyword>
<evidence type="ECO:0000256" key="6">
    <source>
        <dbReference type="ARBA" id="ARBA00005159"/>
    </source>
</evidence>
<comment type="pathway">
    <text evidence="5">Cofactor biosynthesis; adenosylcobalamin biosynthesis; adenosylcobalamin from cob(II)yrinate a,c-diamide: step 6/7.</text>
</comment>
<dbReference type="NCBIfam" id="NF004469">
    <property type="entry name" value="PRK05800.1"/>
    <property type="match status" value="1"/>
</dbReference>
<gene>
    <name evidence="21" type="ORF">SAMN04487861_11430</name>
</gene>
<evidence type="ECO:0000313" key="21">
    <source>
        <dbReference type="EMBL" id="SFI08990.1"/>
    </source>
</evidence>
<evidence type="ECO:0000256" key="15">
    <source>
        <dbReference type="ARBA" id="ARBA00023134"/>
    </source>
</evidence>
<name>A0A1I3FCS4_SELRU</name>
<evidence type="ECO:0000256" key="7">
    <source>
        <dbReference type="ARBA" id="ARBA00007490"/>
    </source>
</evidence>
<dbReference type="CDD" id="cd00544">
    <property type="entry name" value="CobU"/>
    <property type="match status" value="1"/>
</dbReference>
<dbReference type="PANTHER" id="PTHR34848">
    <property type="match status" value="1"/>
</dbReference>
<dbReference type="OrthoDB" id="9799422at2"/>
<keyword evidence="10" id="KW-0169">Cobalamin biosynthesis</keyword>
<dbReference type="AlphaFoldDB" id="A0A1I3FCS4"/>
<evidence type="ECO:0000256" key="12">
    <source>
        <dbReference type="ARBA" id="ARBA00022741"/>
    </source>
</evidence>
<evidence type="ECO:0000256" key="16">
    <source>
        <dbReference type="ARBA" id="ARBA00029570"/>
    </source>
</evidence>
<keyword evidence="13 21" id="KW-0418">Kinase</keyword>
<dbReference type="InterPro" id="IPR027417">
    <property type="entry name" value="P-loop_NTPase"/>
</dbReference>
<organism evidence="21 22">
    <name type="scientific">Selenomonas ruminantium</name>
    <dbReference type="NCBI Taxonomy" id="971"/>
    <lineage>
        <taxon>Bacteria</taxon>
        <taxon>Bacillati</taxon>
        <taxon>Bacillota</taxon>
        <taxon>Negativicutes</taxon>
        <taxon>Selenomonadales</taxon>
        <taxon>Selenomonadaceae</taxon>
        <taxon>Selenomonas</taxon>
    </lineage>
</organism>
<evidence type="ECO:0000256" key="13">
    <source>
        <dbReference type="ARBA" id="ARBA00022777"/>
    </source>
</evidence>
<feature type="binding site" evidence="19">
    <location>
        <position position="67"/>
    </location>
    <ligand>
        <name>GTP</name>
        <dbReference type="ChEBI" id="CHEBI:37565"/>
    </ligand>
</feature>
<evidence type="ECO:0000256" key="14">
    <source>
        <dbReference type="ARBA" id="ARBA00022840"/>
    </source>
</evidence>
<comment type="function">
    <text evidence="4">Catalyzes ATP-dependent phosphorylation of adenosylcobinamide and addition of GMP to adenosylcobinamide phosphate.</text>
</comment>
<dbReference type="Proteomes" id="UP000183639">
    <property type="component" value="Unassembled WGS sequence"/>
</dbReference>
<feature type="domain" description="AAA+ ATPase" evidence="20">
    <location>
        <begin position="6"/>
        <end position="164"/>
    </location>
</feature>
<proteinExistence type="inferred from homology"/>
<dbReference type="RefSeq" id="WP_075443951.1">
    <property type="nucleotide sequence ID" value="NZ_FOQK01000014.1"/>
</dbReference>
<dbReference type="InterPro" id="IPR003203">
    <property type="entry name" value="CobU/CobP"/>
</dbReference>
<comment type="catalytic activity">
    <reaction evidence="1">
        <text>adenosylcob(III)inamide + ATP = adenosylcob(III)inamide phosphate + ADP + H(+)</text>
        <dbReference type="Rhea" id="RHEA:15769"/>
        <dbReference type="ChEBI" id="CHEBI:2480"/>
        <dbReference type="ChEBI" id="CHEBI:15378"/>
        <dbReference type="ChEBI" id="CHEBI:30616"/>
        <dbReference type="ChEBI" id="CHEBI:58502"/>
        <dbReference type="ChEBI" id="CHEBI:456216"/>
        <dbReference type="EC" id="2.7.1.156"/>
    </reaction>
</comment>
<evidence type="ECO:0000256" key="1">
    <source>
        <dbReference type="ARBA" id="ARBA00000312"/>
    </source>
</evidence>
<feature type="binding site" evidence="19">
    <location>
        <begin position="39"/>
        <end position="41"/>
    </location>
    <ligand>
        <name>GTP</name>
        <dbReference type="ChEBI" id="CHEBI:37565"/>
    </ligand>
</feature>
<dbReference type="GO" id="GO:0043752">
    <property type="term" value="F:adenosylcobinamide kinase activity"/>
    <property type="evidence" value="ECO:0007669"/>
    <property type="project" value="UniProtKB-EC"/>
</dbReference>
<dbReference type="PIRSF" id="PIRSF006135">
    <property type="entry name" value="CobU"/>
    <property type="match status" value="1"/>
</dbReference>
<dbReference type="Pfam" id="PF02283">
    <property type="entry name" value="CobU"/>
    <property type="match status" value="1"/>
</dbReference>
<evidence type="ECO:0000256" key="2">
    <source>
        <dbReference type="ARBA" id="ARBA00000711"/>
    </source>
</evidence>
<feature type="binding site" evidence="19">
    <location>
        <position position="89"/>
    </location>
    <ligand>
        <name>GTP</name>
        <dbReference type="ChEBI" id="CHEBI:37565"/>
    </ligand>
</feature>
<keyword evidence="15 19" id="KW-0342">GTP-binding</keyword>
<keyword evidence="12 19" id="KW-0547">Nucleotide-binding</keyword>
<sequence length="192" mass="20616">MNGTETGRIVLVTGGARSGKSTFAEKLAAQSGQRIGYIATAQIYDEEMRFRVALHQQRRPANWQTYEAPFGAEEAIQAACQQNDVILFDCITLYLSNLLCSLPEAELAAQDKVYALTRQKVGALITAAEAAAERGLTVIFVTNEVGAGIVPENKLSRIYRDISGLANQQIAQAAADVYAVIAGIPVNIKALA</sequence>
<dbReference type="InterPro" id="IPR003593">
    <property type="entry name" value="AAA+_ATPase"/>
</dbReference>
<feature type="active site" description="GMP-histidine intermediate" evidence="18">
    <location>
        <position position="55"/>
    </location>
</feature>
<evidence type="ECO:0000256" key="5">
    <source>
        <dbReference type="ARBA" id="ARBA00004692"/>
    </source>
</evidence>
<evidence type="ECO:0000313" key="22">
    <source>
        <dbReference type="Proteomes" id="UP000183639"/>
    </source>
</evidence>
<protein>
    <recommendedName>
        <fullName evidence="16">Adenosylcobinamide kinase</fullName>
        <ecNumber evidence="8">2.7.1.156</ecNumber>
        <ecNumber evidence="9">2.7.7.62</ecNumber>
    </recommendedName>
    <alternativeName>
        <fullName evidence="17">Adenosylcobinamide-phosphate guanylyltransferase</fullName>
    </alternativeName>
</protein>
<evidence type="ECO:0000259" key="20">
    <source>
        <dbReference type="SMART" id="SM00382"/>
    </source>
</evidence>
<dbReference type="GO" id="GO:0008820">
    <property type="term" value="F:cobinamide phosphate guanylyltransferase activity"/>
    <property type="evidence" value="ECO:0007669"/>
    <property type="project" value="UniProtKB-EC"/>
</dbReference>
<dbReference type="EMBL" id="FOQK01000014">
    <property type="protein sequence ID" value="SFI08990.1"/>
    <property type="molecule type" value="Genomic_DNA"/>
</dbReference>
<dbReference type="SMART" id="SM00382">
    <property type="entry name" value="AAA"/>
    <property type="match status" value="1"/>
</dbReference>
<keyword evidence="14" id="KW-0067">ATP-binding</keyword>
<evidence type="ECO:0000256" key="11">
    <source>
        <dbReference type="ARBA" id="ARBA00022679"/>
    </source>
</evidence>
<dbReference type="EC" id="2.7.1.156" evidence="8"/>
<evidence type="ECO:0000256" key="18">
    <source>
        <dbReference type="PIRSR" id="PIRSR006135-1"/>
    </source>
</evidence>
<dbReference type="SUPFAM" id="SSF52540">
    <property type="entry name" value="P-loop containing nucleoside triphosphate hydrolases"/>
    <property type="match status" value="1"/>
</dbReference>
<accession>A0A1I3FCS4</accession>
<dbReference type="GO" id="GO:0005524">
    <property type="term" value="F:ATP binding"/>
    <property type="evidence" value="ECO:0007669"/>
    <property type="project" value="UniProtKB-KW"/>
</dbReference>
<evidence type="ECO:0000256" key="4">
    <source>
        <dbReference type="ARBA" id="ARBA00003889"/>
    </source>
</evidence>
<dbReference type="Gene3D" id="3.40.50.300">
    <property type="entry name" value="P-loop containing nucleotide triphosphate hydrolases"/>
    <property type="match status" value="1"/>
</dbReference>